<dbReference type="NCBIfam" id="TIGR02385">
    <property type="entry name" value="RelE_StbE"/>
    <property type="match status" value="1"/>
</dbReference>
<accession>A0ABW1SDY6</accession>
<keyword evidence="3" id="KW-1185">Reference proteome</keyword>
<dbReference type="PIRSF" id="PIRSF006156">
    <property type="entry name" value="YafQ"/>
    <property type="match status" value="1"/>
</dbReference>
<organism evidence="2 3">
    <name type="scientific">Ponticaulis profundi</name>
    <dbReference type="NCBI Taxonomy" id="2665222"/>
    <lineage>
        <taxon>Bacteria</taxon>
        <taxon>Pseudomonadati</taxon>
        <taxon>Pseudomonadota</taxon>
        <taxon>Alphaproteobacteria</taxon>
        <taxon>Hyphomonadales</taxon>
        <taxon>Hyphomonadaceae</taxon>
        <taxon>Ponticaulis</taxon>
    </lineage>
</organism>
<dbReference type="PANTHER" id="PTHR40588:SF1">
    <property type="entry name" value="MRNA INTERFERASE TOXIN YAFQ"/>
    <property type="match status" value="1"/>
</dbReference>
<gene>
    <name evidence="2" type="ORF">ACFQDM_15110</name>
</gene>
<dbReference type="EMBL" id="JBHSSW010000029">
    <property type="protein sequence ID" value="MFC6199414.1"/>
    <property type="molecule type" value="Genomic_DNA"/>
</dbReference>
<keyword evidence="1" id="KW-1277">Toxin-antitoxin system</keyword>
<dbReference type="RefSeq" id="WP_377380457.1">
    <property type="nucleotide sequence ID" value="NZ_JBHSSW010000029.1"/>
</dbReference>
<name>A0ABW1SDY6_9PROT</name>
<dbReference type="Proteomes" id="UP001596303">
    <property type="component" value="Unassembled WGS sequence"/>
</dbReference>
<dbReference type="Pfam" id="PF15738">
    <property type="entry name" value="YafQ_toxin"/>
    <property type="match status" value="1"/>
</dbReference>
<evidence type="ECO:0000256" key="1">
    <source>
        <dbReference type="ARBA" id="ARBA00022649"/>
    </source>
</evidence>
<dbReference type="InterPro" id="IPR004386">
    <property type="entry name" value="Toxin_YafQ-like"/>
</dbReference>
<proteinExistence type="predicted"/>
<evidence type="ECO:0000313" key="2">
    <source>
        <dbReference type="EMBL" id="MFC6199414.1"/>
    </source>
</evidence>
<sequence>MKGIVYTTKFRRDVKRETRTDPGVEQLLRDVIAALCAGQELPPRMKDHPLHGDWKDHRDCHLKPDLVLIYKIDEADVTLARLGSHSELF</sequence>
<comment type="caution">
    <text evidence="2">The sequence shown here is derived from an EMBL/GenBank/DDBJ whole genome shotgun (WGS) entry which is preliminary data.</text>
</comment>
<evidence type="ECO:0000313" key="3">
    <source>
        <dbReference type="Proteomes" id="UP001596303"/>
    </source>
</evidence>
<protein>
    <submittedName>
        <fullName evidence="2">Type II toxin-antitoxin system YafQ family toxin</fullName>
    </submittedName>
</protein>
<dbReference type="SUPFAM" id="SSF143011">
    <property type="entry name" value="RelE-like"/>
    <property type="match status" value="1"/>
</dbReference>
<dbReference type="InterPro" id="IPR007712">
    <property type="entry name" value="RelE/ParE_toxin"/>
</dbReference>
<dbReference type="PANTHER" id="PTHR40588">
    <property type="entry name" value="MRNA INTERFERASE TOXIN YAFQ"/>
    <property type="match status" value="1"/>
</dbReference>
<dbReference type="Gene3D" id="3.30.2310.20">
    <property type="entry name" value="RelE-like"/>
    <property type="match status" value="1"/>
</dbReference>
<reference evidence="3" key="1">
    <citation type="journal article" date="2019" name="Int. J. Syst. Evol. Microbiol.">
        <title>The Global Catalogue of Microorganisms (GCM) 10K type strain sequencing project: providing services to taxonomists for standard genome sequencing and annotation.</title>
        <authorList>
            <consortium name="The Broad Institute Genomics Platform"/>
            <consortium name="The Broad Institute Genome Sequencing Center for Infectious Disease"/>
            <person name="Wu L."/>
            <person name="Ma J."/>
        </authorList>
    </citation>
    <scope>NUCLEOTIDE SEQUENCE [LARGE SCALE GENOMIC DNA]</scope>
    <source>
        <strain evidence="3">CGMCC-1.15741</strain>
    </source>
</reference>
<dbReference type="InterPro" id="IPR035093">
    <property type="entry name" value="RelE/ParE_toxin_dom_sf"/>
</dbReference>